<dbReference type="OrthoDB" id="3403133at2"/>
<gene>
    <name evidence="1" type="ORF">CIK66_13000</name>
</gene>
<name>A0A2A3YGE3_9MICO</name>
<evidence type="ECO:0008006" key="3">
    <source>
        <dbReference type="Google" id="ProtNLM"/>
    </source>
</evidence>
<accession>A0A2A3YGE3</accession>
<evidence type="ECO:0000313" key="1">
    <source>
        <dbReference type="EMBL" id="PCC38832.1"/>
    </source>
</evidence>
<dbReference type="InterPro" id="IPR048000">
    <property type="entry name" value="TnsA-like"/>
</dbReference>
<keyword evidence="2" id="KW-1185">Reference proteome</keyword>
<dbReference type="AlphaFoldDB" id="A0A2A3YGE3"/>
<dbReference type="EMBL" id="NRGR01000020">
    <property type="protein sequence ID" value="PCC38832.1"/>
    <property type="molecule type" value="Genomic_DNA"/>
</dbReference>
<comment type="caution">
    <text evidence="1">The sequence shown here is derived from an EMBL/GenBank/DDBJ whole genome shotgun (WGS) entry which is preliminary data.</text>
</comment>
<sequence>MHRRSPHCTSDRSRENLQHLSILRKPGRVSPTWPRRVRVSENLAVVDRRAMATGVAYATIRYCDRLGNERVAQWGEVAPDELANAMPVRVPPTFAGQRNYPGLFWSVRSQRHLVYESLLELSHLWLLDFASTTAAIATQPFQLTVGDSSHVPDLLVLDAVGGVEVVDVKPAAFRFHPRFRSQVEVSERLCAMVGWRYRVATEPDPVLVRNVQFLAVGRRPIAEGIGIDDDDVVAVAAGYSLGHVLERLRTEVAPEGAFALLAGLMWRGVLTADLTRPLTRDTVLEGGS</sequence>
<proteinExistence type="predicted"/>
<dbReference type="NCBIfam" id="NF033179">
    <property type="entry name" value="TnsA_like_Actin"/>
    <property type="match status" value="1"/>
</dbReference>
<organism evidence="1 2">
    <name type="scientific">Brachybacterium alimentarium</name>
    <dbReference type="NCBI Taxonomy" id="47845"/>
    <lineage>
        <taxon>Bacteria</taxon>
        <taxon>Bacillati</taxon>
        <taxon>Actinomycetota</taxon>
        <taxon>Actinomycetes</taxon>
        <taxon>Micrococcales</taxon>
        <taxon>Dermabacteraceae</taxon>
        <taxon>Brachybacterium</taxon>
    </lineage>
</organism>
<reference evidence="1 2" key="1">
    <citation type="journal article" date="2017" name="Elife">
        <title>Extensive horizontal gene transfer in cheese-associated bacteria.</title>
        <authorList>
            <person name="Bonham K.S."/>
            <person name="Wolfe B.E."/>
            <person name="Dutton R.J."/>
        </authorList>
    </citation>
    <scope>NUCLEOTIDE SEQUENCE [LARGE SCALE GENOMIC DNA]</scope>
    <source>
        <strain evidence="1 2">341_9</strain>
    </source>
</reference>
<protein>
    <recommendedName>
        <fullName evidence="3">TnsA endonuclease N-terminal domain-containing protein</fullName>
    </recommendedName>
</protein>
<dbReference type="Proteomes" id="UP000218598">
    <property type="component" value="Unassembled WGS sequence"/>
</dbReference>
<evidence type="ECO:0000313" key="2">
    <source>
        <dbReference type="Proteomes" id="UP000218598"/>
    </source>
</evidence>